<dbReference type="EMBL" id="JBHTEY010000004">
    <property type="protein sequence ID" value="MFC7614418.1"/>
    <property type="molecule type" value="Genomic_DNA"/>
</dbReference>
<feature type="compositionally biased region" description="Low complexity" evidence="1">
    <location>
        <begin position="202"/>
        <end position="229"/>
    </location>
</feature>
<dbReference type="PANTHER" id="PTHR12126">
    <property type="entry name" value="NADH-UBIQUINONE OXIDOREDUCTASE 39 KDA SUBUNIT-RELATED"/>
    <property type="match status" value="1"/>
</dbReference>
<dbReference type="Pfam" id="PF01370">
    <property type="entry name" value="Epimerase"/>
    <property type="match status" value="1"/>
</dbReference>
<organism evidence="3 4">
    <name type="scientific">Actinokineospora soli</name>
    <dbReference type="NCBI Taxonomy" id="1048753"/>
    <lineage>
        <taxon>Bacteria</taxon>
        <taxon>Bacillati</taxon>
        <taxon>Actinomycetota</taxon>
        <taxon>Actinomycetes</taxon>
        <taxon>Pseudonocardiales</taxon>
        <taxon>Pseudonocardiaceae</taxon>
        <taxon>Actinokineospora</taxon>
    </lineage>
</organism>
<name>A0ABW2TPF8_9PSEU</name>
<dbReference type="Gene3D" id="3.40.50.720">
    <property type="entry name" value="NAD(P)-binding Rossmann-like Domain"/>
    <property type="match status" value="1"/>
</dbReference>
<sequence length="229" mass="24450">MTPILVTGGTGTLGRAVVRDLTAAGHDVRVFSRRTGGDLVTGKGLPEALADVETVVHLATTLRGPRDVRATRTLVDAATDVRHLVFVSIVGIDRIPIGYYRGKLAAERIVAERPHTILRTTQFHDLVKAILAGMAKLPVMPIPKLRAQPIDVRDVAARLTELATGDPGAEPQTWAARRSGPWPNSPTSTWRPPGNAARRSRSPSPARRSAKAPTSSPARPRAPSPSKGT</sequence>
<evidence type="ECO:0000256" key="1">
    <source>
        <dbReference type="SAM" id="MobiDB-lite"/>
    </source>
</evidence>
<comment type="caution">
    <text evidence="3">The sequence shown here is derived from an EMBL/GenBank/DDBJ whole genome shotgun (WGS) entry which is preliminary data.</text>
</comment>
<proteinExistence type="predicted"/>
<evidence type="ECO:0000259" key="2">
    <source>
        <dbReference type="Pfam" id="PF01370"/>
    </source>
</evidence>
<gene>
    <name evidence="3" type="ORF">ACFQV2_13685</name>
</gene>
<dbReference type="Proteomes" id="UP001596512">
    <property type="component" value="Unassembled WGS sequence"/>
</dbReference>
<reference evidence="4" key="1">
    <citation type="journal article" date="2019" name="Int. J. Syst. Evol. Microbiol.">
        <title>The Global Catalogue of Microorganisms (GCM) 10K type strain sequencing project: providing services to taxonomists for standard genome sequencing and annotation.</title>
        <authorList>
            <consortium name="The Broad Institute Genomics Platform"/>
            <consortium name="The Broad Institute Genome Sequencing Center for Infectious Disease"/>
            <person name="Wu L."/>
            <person name="Ma J."/>
        </authorList>
    </citation>
    <scope>NUCLEOTIDE SEQUENCE [LARGE SCALE GENOMIC DNA]</scope>
    <source>
        <strain evidence="4">JCM 17695</strain>
    </source>
</reference>
<protein>
    <submittedName>
        <fullName evidence="3">NAD-dependent epimerase/dehydratase family protein</fullName>
    </submittedName>
</protein>
<dbReference type="InterPro" id="IPR051207">
    <property type="entry name" value="ComplexI_NDUFA9_subunit"/>
</dbReference>
<keyword evidence="4" id="KW-1185">Reference proteome</keyword>
<evidence type="ECO:0000313" key="4">
    <source>
        <dbReference type="Proteomes" id="UP001596512"/>
    </source>
</evidence>
<evidence type="ECO:0000313" key="3">
    <source>
        <dbReference type="EMBL" id="MFC7614418.1"/>
    </source>
</evidence>
<dbReference type="SUPFAM" id="SSF51735">
    <property type="entry name" value="NAD(P)-binding Rossmann-fold domains"/>
    <property type="match status" value="1"/>
</dbReference>
<dbReference type="PANTHER" id="PTHR12126:SF11">
    <property type="entry name" value="NADH DEHYDROGENASE [UBIQUINONE] 1 ALPHA SUBCOMPLEX SUBUNIT 9, MITOCHONDRIAL"/>
    <property type="match status" value="1"/>
</dbReference>
<feature type="domain" description="NAD-dependent epimerase/dehydratase" evidence="2">
    <location>
        <begin position="4"/>
        <end position="66"/>
    </location>
</feature>
<accession>A0ABW2TPF8</accession>
<feature type="region of interest" description="Disordered" evidence="1">
    <location>
        <begin position="162"/>
        <end position="229"/>
    </location>
</feature>
<dbReference type="InterPro" id="IPR001509">
    <property type="entry name" value="Epimerase_deHydtase"/>
</dbReference>
<dbReference type="InterPro" id="IPR036291">
    <property type="entry name" value="NAD(P)-bd_dom_sf"/>
</dbReference>